<evidence type="ECO:0000313" key="2">
    <source>
        <dbReference type="EMBL" id="ESK40262.1"/>
    </source>
</evidence>
<evidence type="ECO:0008006" key="4">
    <source>
        <dbReference type="Google" id="ProtNLM"/>
    </source>
</evidence>
<dbReference type="Pfam" id="PF09979">
    <property type="entry name" value="DUF2213"/>
    <property type="match status" value="1"/>
</dbReference>
<dbReference type="PATRIC" id="fig|1392540.3.peg.690"/>
<dbReference type="AlphaFoldDB" id="V2TRS3"/>
<accession>V2TRS3</accession>
<dbReference type="EMBL" id="AYER01000003">
    <property type="protein sequence ID" value="ESK40262.1"/>
    <property type="molecule type" value="Genomic_DNA"/>
</dbReference>
<name>V2TRS3_9GAMM</name>
<dbReference type="InterPro" id="IPR016913">
    <property type="entry name" value="UCP029215"/>
</dbReference>
<comment type="caution">
    <text evidence="2">The sequence shown here is derived from an EMBL/GenBank/DDBJ whole genome shotgun (WGS) entry which is preliminary data.</text>
</comment>
<gene>
    <name evidence="2" type="ORF">P256_00709</name>
</gene>
<feature type="compositionally biased region" description="Acidic residues" evidence="1">
    <location>
        <begin position="245"/>
        <end position="257"/>
    </location>
</feature>
<evidence type="ECO:0000313" key="3">
    <source>
        <dbReference type="Proteomes" id="UP000023785"/>
    </source>
</evidence>
<dbReference type="eggNOG" id="COG3566">
    <property type="taxonomic scope" value="Bacteria"/>
</dbReference>
<feature type="region of interest" description="Disordered" evidence="1">
    <location>
        <begin position="283"/>
        <end position="331"/>
    </location>
</feature>
<dbReference type="HOGENOM" id="CLU_056515_0_0_6"/>
<evidence type="ECO:0000256" key="1">
    <source>
        <dbReference type="SAM" id="MobiDB-lite"/>
    </source>
</evidence>
<dbReference type="Proteomes" id="UP000023785">
    <property type="component" value="Unassembled WGS sequence"/>
</dbReference>
<reference evidence="2 3" key="1">
    <citation type="submission" date="2013-10" db="EMBL/GenBank/DDBJ databases">
        <title>The Genome Sequence of Acinetobacter nectaris CIP 110549.</title>
        <authorList>
            <consortium name="The Broad Institute Genomics Platform"/>
            <consortium name="The Broad Institute Genome Sequencing Center for Infectious Disease"/>
            <person name="Cerqueira G."/>
            <person name="Feldgarden M."/>
            <person name="Courvalin P."/>
            <person name="Grillot-Courvalin C."/>
            <person name="Clermont D."/>
            <person name="Rocha E."/>
            <person name="Yoon E.-J."/>
            <person name="Nemec A."/>
            <person name="Young S.K."/>
            <person name="Zeng Q."/>
            <person name="Gargeya S."/>
            <person name="Fitzgerald M."/>
            <person name="Abouelleil A."/>
            <person name="Alvarado L."/>
            <person name="Berlin A.M."/>
            <person name="Chapman S.B."/>
            <person name="Gainer-Dewar J."/>
            <person name="Goldberg J."/>
            <person name="Gnerre S."/>
            <person name="Griggs A."/>
            <person name="Gujja S."/>
            <person name="Hansen M."/>
            <person name="Howarth C."/>
            <person name="Imamovic A."/>
            <person name="Ireland A."/>
            <person name="Larimer J."/>
            <person name="McCowan C."/>
            <person name="Murphy C."/>
            <person name="Pearson M."/>
            <person name="Poon T.W."/>
            <person name="Priest M."/>
            <person name="Roberts A."/>
            <person name="Saif S."/>
            <person name="Shea T."/>
            <person name="Sykes S."/>
            <person name="Wortman J."/>
            <person name="Nusbaum C."/>
            <person name="Birren B."/>
        </authorList>
    </citation>
    <scope>NUCLEOTIDE SEQUENCE [LARGE SCALE GENOMIC DNA]</scope>
    <source>
        <strain evidence="2 3">CIP 110549</strain>
    </source>
</reference>
<keyword evidence="3" id="KW-1185">Reference proteome</keyword>
<feature type="compositionally biased region" description="Basic and acidic residues" evidence="1">
    <location>
        <begin position="258"/>
        <end position="269"/>
    </location>
</feature>
<organism evidence="2 3">
    <name type="scientific">Acinetobacter nectaris CIP 110549</name>
    <dbReference type="NCBI Taxonomy" id="1392540"/>
    <lineage>
        <taxon>Bacteria</taxon>
        <taxon>Pseudomonadati</taxon>
        <taxon>Pseudomonadota</taxon>
        <taxon>Gammaproteobacteria</taxon>
        <taxon>Moraxellales</taxon>
        <taxon>Moraxellaceae</taxon>
        <taxon>Acinetobacter</taxon>
    </lineage>
</organism>
<sequence>MNEIMFKKKTKDSRTLDRSNLYTTGKIGRTRETTPEGYLLCRDVAVARIGVLQYGKGEVPVTADNTGLILIERGEDELFDPKTISSFEGKSVTDDHPNEWVSPENWKELTVGTTQNVHRGESPDDEFLLADLLITDKETIDKVMDGKVEISLGYDADYQEVSVGKGVQSNILGNHVALVDKGRCGSRCRIGDSFMATKPTKKRVSIGDRIRSLVFTRDADEAEKIAKQVEDEENRDPEQDRPTSDEEPEKTSDEEEEGKTKTGDAALRSDMRKLMKTMDAFIRSQAKDKTKDEGEEGKETSDEDGDPKETKDGEDLTEPGAGKKLSDEGVRTYTGDSLTEVLSRAEILSPGFRTPTFDSANNGKAVLNTKRQVLKQAVKTQDGLSAITPFTGGSTDFDKLPSHTIDAAFVGASELIKLKNNAKGIRSGVSTKDFGRAPMSIADINAKNREFWNK</sequence>
<feature type="region of interest" description="Disordered" evidence="1">
    <location>
        <begin position="226"/>
        <end position="269"/>
    </location>
</feature>
<protein>
    <recommendedName>
        <fullName evidence="4">DUF2213 domain-containing protein</fullName>
    </recommendedName>
</protein>
<proteinExistence type="predicted"/>
<dbReference type="STRING" id="1392540.P256_00709"/>
<feature type="compositionally biased region" description="Basic and acidic residues" evidence="1">
    <location>
        <begin position="285"/>
        <end position="300"/>
    </location>
</feature>